<protein>
    <submittedName>
        <fullName evidence="2">Bacitracin resistance protein</fullName>
    </submittedName>
</protein>
<dbReference type="RefSeq" id="WP_378772762.1">
    <property type="nucleotide sequence ID" value="NZ_JBHTII010000002.1"/>
</dbReference>
<sequence length="121" mass="12924">MTDSLGDAAASTSAGRRAMPTWAVVAISVLFGLFYAYALWNAVAFLISQATGPLGLNGYGWFVLLLAVVFPLIAFGVAFALGWRRVWWQFALVLLAGLCVVSVFWLNVIAYAAVYGASLLG</sequence>
<organism evidence="2 3">
    <name type="scientific">Microbacterium insulae</name>
    <dbReference type="NCBI Taxonomy" id="483014"/>
    <lineage>
        <taxon>Bacteria</taxon>
        <taxon>Bacillati</taxon>
        <taxon>Actinomycetota</taxon>
        <taxon>Actinomycetes</taxon>
        <taxon>Micrococcales</taxon>
        <taxon>Microbacteriaceae</taxon>
        <taxon>Microbacterium</taxon>
    </lineage>
</organism>
<keyword evidence="3" id="KW-1185">Reference proteome</keyword>
<dbReference type="EMBL" id="JBHTII010000002">
    <property type="protein sequence ID" value="MFD0791810.1"/>
    <property type="molecule type" value="Genomic_DNA"/>
</dbReference>
<feature type="transmembrane region" description="Helical" evidence="1">
    <location>
        <begin position="21"/>
        <end position="47"/>
    </location>
</feature>
<keyword evidence="1" id="KW-1133">Transmembrane helix</keyword>
<evidence type="ECO:0000256" key="1">
    <source>
        <dbReference type="SAM" id="Phobius"/>
    </source>
</evidence>
<accession>A0ABW3ALU5</accession>
<name>A0ABW3ALU5_9MICO</name>
<evidence type="ECO:0000313" key="3">
    <source>
        <dbReference type="Proteomes" id="UP001597055"/>
    </source>
</evidence>
<dbReference type="Proteomes" id="UP001597055">
    <property type="component" value="Unassembled WGS sequence"/>
</dbReference>
<feature type="transmembrane region" description="Helical" evidence="1">
    <location>
        <begin position="59"/>
        <end position="83"/>
    </location>
</feature>
<gene>
    <name evidence="2" type="ORF">ACFQ0P_15545</name>
</gene>
<keyword evidence="1" id="KW-0812">Transmembrane</keyword>
<keyword evidence="1" id="KW-0472">Membrane</keyword>
<comment type="caution">
    <text evidence="2">The sequence shown here is derived from an EMBL/GenBank/DDBJ whole genome shotgun (WGS) entry which is preliminary data.</text>
</comment>
<evidence type="ECO:0000313" key="2">
    <source>
        <dbReference type="EMBL" id="MFD0791810.1"/>
    </source>
</evidence>
<proteinExistence type="predicted"/>
<reference evidence="3" key="1">
    <citation type="journal article" date="2019" name="Int. J. Syst. Evol. Microbiol.">
        <title>The Global Catalogue of Microorganisms (GCM) 10K type strain sequencing project: providing services to taxonomists for standard genome sequencing and annotation.</title>
        <authorList>
            <consortium name="The Broad Institute Genomics Platform"/>
            <consortium name="The Broad Institute Genome Sequencing Center for Infectious Disease"/>
            <person name="Wu L."/>
            <person name="Ma J."/>
        </authorList>
    </citation>
    <scope>NUCLEOTIDE SEQUENCE [LARGE SCALE GENOMIC DNA]</scope>
    <source>
        <strain evidence="3">CCUG 54523</strain>
    </source>
</reference>
<feature type="transmembrane region" description="Helical" evidence="1">
    <location>
        <begin position="90"/>
        <end position="114"/>
    </location>
</feature>